<name>A0A1F6ESF7_9BACT</name>
<gene>
    <name evidence="1" type="ORF">A2950_00415</name>
</gene>
<dbReference type="Proteomes" id="UP000176714">
    <property type="component" value="Unassembled WGS sequence"/>
</dbReference>
<evidence type="ECO:0000313" key="2">
    <source>
        <dbReference type="Proteomes" id="UP000176714"/>
    </source>
</evidence>
<evidence type="ECO:0000313" key="1">
    <source>
        <dbReference type="EMBL" id="OGG76583.1"/>
    </source>
</evidence>
<protein>
    <submittedName>
        <fullName evidence="1">Uncharacterized protein</fullName>
    </submittedName>
</protein>
<comment type="caution">
    <text evidence="1">The sequence shown here is derived from an EMBL/GenBank/DDBJ whole genome shotgun (WGS) entry which is preliminary data.</text>
</comment>
<reference evidence="1 2" key="1">
    <citation type="journal article" date="2016" name="Nat. Commun.">
        <title>Thousands of microbial genomes shed light on interconnected biogeochemical processes in an aquifer system.</title>
        <authorList>
            <person name="Anantharaman K."/>
            <person name="Brown C.T."/>
            <person name="Hug L.A."/>
            <person name="Sharon I."/>
            <person name="Castelle C.J."/>
            <person name="Probst A.J."/>
            <person name="Thomas B.C."/>
            <person name="Singh A."/>
            <person name="Wilkins M.J."/>
            <person name="Karaoz U."/>
            <person name="Brodie E.L."/>
            <person name="Williams K.H."/>
            <person name="Hubbard S.S."/>
            <person name="Banfield J.F."/>
        </authorList>
    </citation>
    <scope>NUCLEOTIDE SEQUENCE [LARGE SCALE GENOMIC DNA]</scope>
</reference>
<accession>A0A1F6ESF7</accession>
<dbReference type="EMBL" id="MFMD01000007">
    <property type="protein sequence ID" value="OGG76583.1"/>
    <property type="molecule type" value="Genomic_DNA"/>
</dbReference>
<dbReference type="AlphaFoldDB" id="A0A1F6ESF7"/>
<proteinExistence type="predicted"/>
<sequence length="114" mass="13349">MPTITIKAMRVDLGSFFSLSLDRLTRPARKEEMNFAECGVCEHEDHYWIGERAQVEGKDVLQVTVLDLLEKRDQEYPSWGDEEVYVIVGRNGVSKEFIWYLLNKEELENHKKSN</sequence>
<organism evidence="1 2">
    <name type="scientific">Candidatus Kaiserbacteria bacterium RIFCSPLOWO2_01_FULL_55_19</name>
    <dbReference type="NCBI Taxonomy" id="1798516"/>
    <lineage>
        <taxon>Bacteria</taxon>
        <taxon>Candidatus Kaiseribacteriota</taxon>
    </lineage>
</organism>